<proteinExistence type="inferred from homology"/>
<evidence type="ECO:0000256" key="8">
    <source>
        <dbReference type="ARBA" id="ARBA00022840"/>
    </source>
</evidence>
<evidence type="ECO:0000256" key="3">
    <source>
        <dbReference type="ARBA" id="ARBA00019010"/>
    </source>
</evidence>
<feature type="compositionally biased region" description="Polar residues" evidence="12">
    <location>
        <begin position="12"/>
        <end position="27"/>
    </location>
</feature>
<comment type="function">
    <text evidence="10">Required for the formation of a threonylcarbamoyl group on adenosine at position 37 (t(6)A37) in tRNAs that read codons beginning with adenine. Is involved in the transfer of the threonylcarbamoyl moiety of threonylcarbamoyl-AMP (TC-AMP) to the N6 group of A37, together with TsaD and TsaB. TsaE seems to play an indirect role in the t(6)A biosynthesis pathway, possibly in regulating the core enzymatic function of TsaD.</text>
</comment>
<evidence type="ECO:0000256" key="6">
    <source>
        <dbReference type="ARBA" id="ARBA00022723"/>
    </source>
</evidence>
<dbReference type="SUPFAM" id="SSF52540">
    <property type="entry name" value="P-loop containing nucleoside triphosphate hydrolases"/>
    <property type="match status" value="1"/>
</dbReference>
<keyword evidence="5" id="KW-0819">tRNA processing</keyword>
<accession>A0A261F0R7</accession>
<evidence type="ECO:0000256" key="10">
    <source>
        <dbReference type="ARBA" id="ARBA00024908"/>
    </source>
</evidence>
<organism evidence="13 14">
    <name type="scientific">Pseudoscardovia radai</name>
    <dbReference type="NCBI Taxonomy" id="987066"/>
    <lineage>
        <taxon>Bacteria</taxon>
        <taxon>Bacillati</taxon>
        <taxon>Actinomycetota</taxon>
        <taxon>Actinomycetes</taxon>
        <taxon>Bifidobacteriales</taxon>
        <taxon>Bifidobacteriaceae</taxon>
        <taxon>Pseudoscardovia</taxon>
    </lineage>
</organism>
<name>A0A261F0R7_9BIFI</name>
<keyword evidence="4" id="KW-0963">Cytoplasm</keyword>
<dbReference type="GO" id="GO:0005524">
    <property type="term" value="F:ATP binding"/>
    <property type="evidence" value="ECO:0007669"/>
    <property type="project" value="UniProtKB-KW"/>
</dbReference>
<keyword evidence="9" id="KW-0460">Magnesium</keyword>
<dbReference type="GO" id="GO:0005737">
    <property type="term" value="C:cytoplasm"/>
    <property type="evidence" value="ECO:0007669"/>
    <property type="project" value="UniProtKB-SubCell"/>
</dbReference>
<evidence type="ECO:0000256" key="2">
    <source>
        <dbReference type="ARBA" id="ARBA00007599"/>
    </source>
</evidence>
<dbReference type="GO" id="GO:0046872">
    <property type="term" value="F:metal ion binding"/>
    <property type="evidence" value="ECO:0007669"/>
    <property type="project" value="UniProtKB-KW"/>
</dbReference>
<evidence type="ECO:0000313" key="13">
    <source>
        <dbReference type="EMBL" id="OZG52697.1"/>
    </source>
</evidence>
<comment type="caution">
    <text evidence="13">The sequence shown here is derived from an EMBL/GenBank/DDBJ whole genome shotgun (WGS) entry which is preliminary data.</text>
</comment>
<evidence type="ECO:0000256" key="4">
    <source>
        <dbReference type="ARBA" id="ARBA00022490"/>
    </source>
</evidence>
<dbReference type="EMBL" id="MWWR01000003">
    <property type="protein sequence ID" value="OZG52697.1"/>
    <property type="molecule type" value="Genomic_DNA"/>
</dbReference>
<evidence type="ECO:0000256" key="7">
    <source>
        <dbReference type="ARBA" id="ARBA00022741"/>
    </source>
</evidence>
<evidence type="ECO:0000256" key="11">
    <source>
        <dbReference type="ARBA" id="ARBA00032441"/>
    </source>
</evidence>
<protein>
    <recommendedName>
        <fullName evidence="3">tRNA threonylcarbamoyladenosine biosynthesis protein TsaE</fullName>
    </recommendedName>
    <alternativeName>
        <fullName evidence="11">t(6)A37 threonylcarbamoyladenosine biosynthesis protein TsaE</fullName>
    </alternativeName>
</protein>
<keyword evidence="7" id="KW-0547">Nucleotide-binding</keyword>
<evidence type="ECO:0000313" key="14">
    <source>
        <dbReference type="Proteomes" id="UP000216725"/>
    </source>
</evidence>
<dbReference type="Proteomes" id="UP000216725">
    <property type="component" value="Unassembled WGS sequence"/>
</dbReference>
<keyword evidence="8" id="KW-0067">ATP-binding</keyword>
<evidence type="ECO:0000256" key="5">
    <source>
        <dbReference type="ARBA" id="ARBA00022694"/>
    </source>
</evidence>
<comment type="similarity">
    <text evidence="2">Belongs to the TsaE family.</text>
</comment>
<sequence>MSEAIESETAGGASSLTGHDATMQPSAARTGRTPSGAIVTTVPTTDDMHALGAAIASQVRGGDVVVLSGPLGAGKTTFAQGVGAGLGIDGPIVSPTFTIARELHGRFPGSGAPATLVHVDAYRLPGSDDQPQVATERLLDELESLGLDEELEDPGPGTVVLIEWGSAMAGELADTRLEVTIDRSVTDRPMGSGSLTSDGTRTVTISGRGWGSRLDALADAVAHRDSGE</sequence>
<comment type="subcellular location">
    <subcellularLocation>
        <location evidence="1">Cytoplasm</location>
    </subcellularLocation>
</comment>
<dbReference type="NCBIfam" id="TIGR00150">
    <property type="entry name" value="T6A_YjeE"/>
    <property type="match status" value="1"/>
</dbReference>
<evidence type="ECO:0000256" key="12">
    <source>
        <dbReference type="SAM" id="MobiDB-lite"/>
    </source>
</evidence>
<dbReference type="GO" id="GO:0002949">
    <property type="term" value="P:tRNA threonylcarbamoyladenosine modification"/>
    <property type="evidence" value="ECO:0007669"/>
    <property type="project" value="InterPro"/>
</dbReference>
<keyword evidence="6" id="KW-0479">Metal-binding</keyword>
<evidence type="ECO:0000256" key="1">
    <source>
        <dbReference type="ARBA" id="ARBA00004496"/>
    </source>
</evidence>
<dbReference type="AlphaFoldDB" id="A0A261F0R7"/>
<reference evidence="13 14" key="1">
    <citation type="journal article" date="2017" name="BMC Genomics">
        <title>Comparative genomic and phylogenomic analyses of the Bifidobacteriaceae family.</title>
        <authorList>
            <person name="Lugli G.A."/>
            <person name="Milani C."/>
            <person name="Turroni F."/>
            <person name="Duranti S."/>
            <person name="Mancabelli L."/>
            <person name="Mangifesta M."/>
            <person name="Ferrario C."/>
            <person name="Modesto M."/>
            <person name="Mattarelli P."/>
            <person name="Jiri K."/>
            <person name="van Sinderen D."/>
            <person name="Ventura M."/>
        </authorList>
    </citation>
    <scope>NUCLEOTIDE SEQUENCE [LARGE SCALE GENOMIC DNA]</scope>
    <source>
        <strain evidence="13 14">DSM 24742</strain>
    </source>
</reference>
<dbReference type="Gene3D" id="3.40.50.300">
    <property type="entry name" value="P-loop containing nucleotide triphosphate hydrolases"/>
    <property type="match status" value="1"/>
</dbReference>
<dbReference type="Pfam" id="PF02367">
    <property type="entry name" value="TsaE"/>
    <property type="match status" value="1"/>
</dbReference>
<dbReference type="PANTHER" id="PTHR33540">
    <property type="entry name" value="TRNA THREONYLCARBAMOYLADENOSINE BIOSYNTHESIS PROTEIN TSAE"/>
    <property type="match status" value="1"/>
</dbReference>
<keyword evidence="14" id="KW-1185">Reference proteome</keyword>
<gene>
    <name evidence="13" type="ORF">PSRA_0429</name>
</gene>
<evidence type="ECO:0000256" key="9">
    <source>
        <dbReference type="ARBA" id="ARBA00022842"/>
    </source>
</evidence>
<feature type="region of interest" description="Disordered" evidence="12">
    <location>
        <begin position="1"/>
        <end position="39"/>
    </location>
</feature>
<dbReference type="PANTHER" id="PTHR33540:SF2">
    <property type="entry name" value="TRNA THREONYLCARBAMOYLADENOSINE BIOSYNTHESIS PROTEIN TSAE"/>
    <property type="match status" value="1"/>
</dbReference>
<dbReference type="InterPro" id="IPR003442">
    <property type="entry name" value="T6A_TsaE"/>
</dbReference>
<dbReference type="InterPro" id="IPR027417">
    <property type="entry name" value="P-loop_NTPase"/>
</dbReference>